<name>A0A8J7YBB8_9EURY</name>
<gene>
    <name evidence="2" type="ORF">KTS45_12870</name>
</gene>
<comment type="caution">
    <text evidence="2">The sequence shown here is derived from an EMBL/GenBank/DDBJ whole genome shotgun (WGS) entry which is preliminary data.</text>
</comment>
<feature type="transmembrane region" description="Helical" evidence="1">
    <location>
        <begin position="33"/>
        <end position="52"/>
    </location>
</feature>
<dbReference type="OrthoDB" id="202254at2157"/>
<accession>A0A8J7YBB8</accession>
<dbReference type="InterPro" id="IPR058278">
    <property type="entry name" value="DUF7972"/>
</dbReference>
<feature type="transmembrane region" description="Helical" evidence="1">
    <location>
        <begin position="72"/>
        <end position="94"/>
    </location>
</feature>
<dbReference type="Pfam" id="PF25927">
    <property type="entry name" value="DUF7972"/>
    <property type="match status" value="1"/>
</dbReference>
<keyword evidence="1" id="KW-0472">Membrane</keyword>
<dbReference type="Proteomes" id="UP000766550">
    <property type="component" value="Unassembled WGS sequence"/>
</dbReference>
<keyword evidence="3" id="KW-1185">Reference proteome</keyword>
<proteinExistence type="predicted"/>
<feature type="transmembrane region" description="Helical" evidence="1">
    <location>
        <begin position="293"/>
        <end position="319"/>
    </location>
</feature>
<dbReference type="AlphaFoldDB" id="A0A8J7YBB8"/>
<protein>
    <recommendedName>
        <fullName evidence="4">DUF4239 domain-containing protein</fullName>
    </recommendedName>
</protein>
<sequence>MSDSDRHQPSDTMRERVSESSRMLWLLLDVDRWIIAGLFSATLFLFLLAAGIAHPTPPHTLLTRGDPAETLYQALITGTITGVTLVLTLSQLILSQELGAVGDQRERMEGSMQFRDDVADSVGASVSPAEPSAFLRSLVRATKERAQSIQETVDEDDGLDDDLLELLSAYLDSVVGNADEVTDQLEGRTFGEFDVVEAALNYNYSWKLYAGRRIREEYGESLPEEAVEKLDDLIETLKLFGPAREHFKTLYFQWELANLSRALLYIAVPALAVAIGSLILLDPQDFSGTTYGVANSLLLVAITTTISLFPFTVLLAYILRIVTITKRTLSIGPFILRETERSVDVNWD</sequence>
<dbReference type="RefSeq" id="WP_162317929.1">
    <property type="nucleotide sequence ID" value="NZ_JAHQXF010000002.1"/>
</dbReference>
<evidence type="ECO:0008006" key="4">
    <source>
        <dbReference type="Google" id="ProtNLM"/>
    </source>
</evidence>
<keyword evidence="1" id="KW-0812">Transmembrane</keyword>
<evidence type="ECO:0000256" key="1">
    <source>
        <dbReference type="SAM" id="Phobius"/>
    </source>
</evidence>
<dbReference type="EMBL" id="JAHQXF010000002">
    <property type="protein sequence ID" value="MBV0925089.1"/>
    <property type="molecule type" value="Genomic_DNA"/>
</dbReference>
<organism evidence="2 3">
    <name type="scientific">Haloarcula limicola</name>
    <dbReference type="NCBI Taxonomy" id="1429915"/>
    <lineage>
        <taxon>Archaea</taxon>
        <taxon>Methanobacteriati</taxon>
        <taxon>Methanobacteriota</taxon>
        <taxon>Stenosarchaea group</taxon>
        <taxon>Halobacteria</taxon>
        <taxon>Halobacteriales</taxon>
        <taxon>Haloarculaceae</taxon>
        <taxon>Haloarcula</taxon>
    </lineage>
</organism>
<keyword evidence="1" id="KW-1133">Transmembrane helix</keyword>
<feature type="transmembrane region" description="Helical" evidence="1">
    <location>
        <begin position="262"/>
        <end position="281"/>
    </location>
</feature>
<evidence type="ECO:0000313" key="3">
    <source>
        <dbReference type="Proteomes" id="UP000766550"/>
    </source>
</evidence>
<evidence type="ECO:0000313" key="2">
    <source>
        <dbReference type="EMBL" id="MBV0925089.1"/>
    </source>
</evidence>
<reference evidence="2 3" key="1">
    <citation type="submission" date="2021-06" db="EMBL/GenBank/DDBJ databases">
        <title>New haloarchaea isolates fom saline soil.</title>
        <authorList>
            <person name="Duran-Viseras A."/>
            <person name="Sanchez-Porro C.S."/>
            <person name="Ventosa A."/>
        </authorList>
    </citation>
    <scope>NUCLEOTIDE SEQUENCE [LARGE SCALE GENOMIC DNA]</scope>
    <source>
        <strain evidence="2 3">JCM 183640</strain>
    </source>
</reference>